<evidence type="ECO:0000259" key="13">
    <source>
        <dbReference type="PROSITE" id="PS50089"/>
    </source>
</evidence>
<feature type="domain" description="RING-type" evidence="13">
    <location>
        <begin position="53"/>
        <end position="100"/>
    </location>
</feature>
<protein>
    <recommendedName>
        <fullName evidence="3 11">Zinc finger protein-like 1 homolog</fullName>
    </recommendedName>
</protein>
<comment type="caution">
    <text evidence="14">The sequence shown here is derived from an EMBL/GenBank/DDBJ whole genome shotgun (WGS) entry which is preliminary data.</text>
</comment>
<proteinExistence type="inferred from homology"/>
<dbReference type="OrthoDB" id="1916590at2759"/>
<evidence type="ECO:0000256" key="1">
    <source>
        <dbReference type="ARBA" id="ARBA00004167"/>
    </source>
</evidence>
<evidence type="ECO:0000256" key="5">
    <source>
        <dbReference type="ARBA" id="ARBA00022723"/>
    </source>
</evidence>
<dbReference type="InterPro" id="IPR013083">
    <property type="entry name" value="Znf_RING/FYVE/PHD"/>
</dbReference>
<keyword evidence="15" id="KW-1185">Reference proteome</keyword>
<dbReference type="PROSITE" id="PS50089">
    <property type="entry name" value="ZF_RING_2"/>
    <property type="match status" value="1"/>
</dbReference>
<comment type="similarity">
    <text evidence="2 11">Belongs to the ZFPL1 family.</text>
</comment>
<dbReference type="SMART" id="SM00184">
    <property type="entry name" value="RING"/>
    <property type="match status" value="1"/>
</dbReference>
<accession>A0A1D1VIF7</accession>
<dbReference type="EMBL" id="BDGG01000006">
    <property type="protein sequence ID" value="GAV00711.1"/>
    <property type="molecule type" value="Genomic_DNA"/>
</dbReference>
<organism evidence="14 15">
    <name type="scientific">Ramazzottius varieornatus</name>
    <name type="common">Water bear</name>
    <name type="synonym">Tardigrade</name>
    <dbReference type="NCBI Taxonomy" id="947166"/>
    <lineage>
        <taxon>Eukaryota</taxon>
        <taxon>Metazoa</taxon>
        <taxon>Ecdysozoa</taxon>
        <taxon>Tardigrada</taxon>
        <taxon>Eutardigrada</taxon>
        <taxon>Parachela</taxon>
        <taxon>Hypsibioidea</taxon>
        <taxon>Ramazzottiidae</taxon>
        <taxon>Ramazzottius</taxon>
    </lineage>
</organism>
<sequence length="328" mass="36325">MGLCKCARKRMTNLFCFEHHVNVCEDCLVRDHSKCVIKSYLNWLEDSDYDPNCPFCQRALIEGECSRLVCYHVFHWSCLNRYASQLPSNTAPAGYKCPTCAHGIFPNGNMATPVADALRKHLETVDWGRAGLGLPSFNEDGSPNISSFVSHAHEHGEPSASFAPGQHGTSNGGSQANRETTILFDERGEDAHLQAHSEREPLRRGGDVASAYGSKMAAAGPKKKEFASLDSDHSDIKYRRKPFGEWFSRLIRAYLPRPNANDAKAGMRRLFISVLVILVMLLTFGVFFTSVNRSPSYEGSEHELGRVEAENRLGGGGIESADVRSNVR</sequence>
<dbReference type="STRING" id="947166.A0A1D1VIF7"/>
<evidence type="ECO:0000256" key="4">
    <source>
        <dbReference type="ARBA" id="ARBA00022692"/>
    </source>
</evidence>
<keyword evidence="5 11" id="KW-0479">Metal-binding</keyword>
<keyword evidence="7 11" id="KW-0862">Zinc</keyword>
<feature type="region of interest" description="Disordered" evidence="12">
    <location>
        <begin position="146"/>
        <end position="176"/>
    </location>
</feature>
<evidence type="ECO:0000256" key="2">
    <source>
        <dbReference type="ARBA" id="ARBA00005561"/>
    </source>
</evidence>
<dbReference type="CDD" id="cd16487">
    <property type="entry name" value="mRING-H2-C3DHC3_ZFPL1"/>
    <property type="match status" value="1"/>
</dbReference>
<evidence type="ECO:0000256" key="11">
    <source>
        <dbReference type="RuleBase" id="RU369078"/>
    </source>
</evidence>
<dbReference type="GO" id="GO:0005794">
    <property type="term" value="C:Golgi apparatus"/>
    <property type="evidence" value="ECO:0007669"/>
    <property type="project" value="TreeGrafter"/>
</dbReference>
<name>A0A1D1VIF7_RAMVA</name>
<evidence type="ECO:0000313" key="15">
    <source>
        <dbReference type="Proteomes" id="UP000186922"/>
    </source>
</evidence>
<feature type="compositionally biased region" description="Polar residues" evidence="12">
    <location>
        <begin position="167"/>
        <end position="176"/>
    </location>
</feature>
<dbReference type="GO" id="GO:0008270">
    <property type="term" value="F:zinc ion binding"/>
    <property type="evidence" value="ECO:0007669"/>
    <property type="project" value="UniProtKB-UniRule"/>
</dbReference>
<feature type="compositionally biased region" description="Basic and acidic residues" evidence="12">
    <location>
        <begin position="299"/>
        <end position="311"/>
    </location>
</feature>
<evidence type="ECO:0000256" key="8">
    <source>
        <dbReference type="ARBA" id="ARBA00022989"/>
    </source>
</evidence>
<dbReference type="AlphaFoldDB" id="A0A1D1VIF7"/>
<feature type="transmembrane region" description="Helical" evidence="11">
    <location>
        <begin position="270"/>
        <end position="291"/>
    </location>
</feature>
<evidence type="ECO:0000256" key="7">
    <source>
        <dbReference type="ARBA" id="ARBA00022833"/>
    </source>
</evidence>
<dbReference type="PANTHER" id="PTHR12981">
    <property type="entry name" value="ZINC FINGER PROTEIN-LIKE 1"/>
    <property type="match status" value="1"/>
</dbReference>
<dbReference type="InterPro" id="IPR001841">
    <property type="entry name" value="Znf_RING"/>
</dbReference>
<keyword evidence="8 11" id="KW-1133">Transmembrane helix</keyword>
<feature type="region of interest" description="Disordered" evidence="12">
    <location>
        <begin position="295"/>
        <end position="328"/>
    </location>
</feature>
<dbReference type="Pfam" id="PF25993">
    <property type="entry name" value="zf-B_box_ZFPL1"/>
    <property type="match status" value="1"/>
</dbReference>
<dbReference type="InterPro" id="IPR058730">
    <property type="entry name" value="U-box_ZFPL1-like"/>
</dbReference>
<evidence type="ECO:0000256" key="10">
    <source>
        <dbReference type="PROSITE-ProRule" id="PRU00175"/>
    </source>
</evidence>
<keyword evidence="9 11" id="KW-0472">Membrane</keyword>
<evidence type="ECO:0000256" key="9">
    <source>
        <dbReference type="ARBA" id="ARBA00023136"/>
    </source>
</evidence>
<evidence type="ECO:0000313" key="14">
    <source>
        <dbReference type="EMBL" id="GAV00711.1"/>
    </source>
</evidence>
<evidence type="ECO:0000256" key="12">
    <source>
        <dbReference type="SAM" id="MobiDB-lite"/>
    </source>
</evidence>
<evidence type="ECO:0000256" key="3">
    <source>
        <dbReference type="ARBA" id="ARBA00013701"/>
    </source>
</evidence>
<dbReference type="Gene3D" id="3.30.40.10">
    <property type="entry name" value="Zinc/RING finger domain, C3HC4 (zinc finger)"/>
    <property type="match status" value="1"/>
</dbReference>
<keyword evidence="6 10" id="KW-0863">Zinc-finger</keyword>
<dbReference type="Proteomes" id="UP000186922">
    <property type="component" value="Unassembled WGS sequence"/>
</dbReference>
<gene>
    <name evidence="14" type="primary">RvY_11520-1</name>
    <name evidence="14" type="synonym">RvY_11520.1</name>
    <name evidence="14" type="ORF">RvY_11520</name>
</gene>
<dbReference type="PANTHER" id="PTHR12981:SF0">
    <property type="entry name" value="ZINC FINGER PROTEIN-LIKE 1"/>
    <property type="match status" value="1"/>
</dbReference>
<comment type="subcellular location">
    <subcellularLocation>
        <location evidence="1 11">Membrane</location>
        <topology evidence="1 11">Single-pass membrane protein</topology>
    </subcellularLocation>
</comment>
<reference evidence="14 15" key="1">
    <citation type="journal article" date="2016" name="Nat. Commun.">
        <title>Extremotolerant tardigrade genome and improved radiotolerance of human cultured cells by tardigrade-unique protein.</title>
        <authorList>
            <person name="Hashimoto T."/>
            <person name="Horikawa D.D."/>
            <person name="Saito Y."/>
            <person name="Kuwahara H."/>
            <person name="Kozuka-Hata H."/>
            <person name="Shin-I T."/>
            <person name="Minakuchi Y."/>
            <person name="Ohishi K."/>
            <person name="Motoyama A."/>
            <person name="Aizu T."/>
            <person name="Enomoto A."/>
            <person name="Kondo K."/>
            <person name="Tanaka S."/>
            <person name="Hara Y."/>
            <person name="Koshikawa S."/>
            <person name="Sagara H."/>
            <person name="Miura T."/>
            <person name="Yokobori S."/>
            <person name="Miyagawa K."/>
            <person name="Suzuki Y."/>
            <person name="Kubo T."/>
            <person name="Oyama M."/>
            <person name="Kohara Y."/>
            <person name="Fujiyama A."/>
            <person name="Arakawa K."/>
            <person name="Katayama T."/>
            <person name="Toyoda A."/>
            <person name="Kunieda T."/>
        </authorList>
    </citation>
    <scope>NUCLEOTIDE SEQUENCE [LARGE SCALE GENOMIC DNA]</scope>
    <source>
        <strain evidence="14 15">YOKOZUNA-1</strain>
    </source>
</reference>
<dbReference type="SUPFAM" id="SSF57850">
    <property type="entry name" value="RING/U-box"/>
    <property type="match status" value="1"/>
</dbReference>
<dbReference type="InterPro" id="IPR039043">
    <property type="entry name" value="ZFPL1"/>
</dbReference>
<dbReference type="GO" id="GO:0016020">
    <property type="term" value="C:membrane"/>
    <property type="evidence" value="ECO:0007669"/>
    <property type="project" value="UniProtKB-SubCell"/>
</dbReference>
<dbReference type="InterPro" id="IPR058731">
    <property type="entry name" value="Znf-B_box_ZFPL1-like"/>
</dbReference>
<dbReference type="Pfam" id="PF25998">
    <property type="entry name" value="U-box_ZFPL1"/>
    <property type="match status" value="1"/>
</dbReference>
<keyword evidence="4 11" id="KW-0812">Transmembrane</keyword>
<evidence type="ECO:0000256" key="6">
    <source>
        <dbReference type="ARBA" id="ARBA00022771"/>
    </source>
</evidence>